<name>A0A9N9I742_9GLOM</name>
<feature type="non-terminal residue" evidence="1">
    <location>
        <position position="159"/>
    </location>
</feature>
<keyword evidence="2" id="KW-1185">Reference proteome</keyword>
<proteinExistence type="predicted"/>
<organism evidence="1 2">
    <name type="scientific">Ambispora leptoticha</name>
    <dbReference type="NCBI Taxonomy" id="144679"/>
    <lineage>
        <taxon>Eukaryota</taxon>
        <taxon>Fungi</taxon>
        <taxon>Fungi incertae sedis</taxon>
        <taxon>Mucoromycota</taxon>
        <taxon>Glomeromycotina</taxon>
        <taxon>Glomeromycetes</taxon>
        <taxon>Archaeosporales</taxon>
        <taxon>Ambisporaceae</taxon>
        <taxon>Ambispora</taxon>
    </lineage>
</organism>
<comment type="caution">
    <text evidence="1">The sequence shown here is derived from an EMBL/GenBank/DDBJ whole genome shotgun (WGS) entry which is preliminary data.</text>
</comment>
<evidence type="ECO:0000313" key="1">
    <source>
        <dbReference type="EMBL" id="CAG8722951.1"/>
    </source>
</evidence>
<feature type="non-terminal residue" evidence="1">
    <location>
        <position position="1"/>
    </location>
</feature>
<gene>
    <name evidence="1" type="ORF">ALEPTO_LOCUS12324</name>
</gene>
<sequence length="159" mass="18318">SAPPAIRSTNVLRVLKIQVIIQVENSTSMPAKWFTFNLDKFSIFRNQLTDHICKCTDTNNVNINDDIKITYKVNGRGQEMALEDDDDYNAFIREFQKIKKATKNIDSSVINIEDLDSEEEKVKTKRAKKSDRIPKEERLSSNEVKLANIITQLCSKYQC</sequence>
<reference evidence="1" key="1">
    <citation type="submission" date="2021-06" db="EMBL/GenBank/DDBJ databases">
        <authorList>
            <person name="Kallberg Y."/>
            <person name="Tangrot J."/>
            <person name="Rosling A."/>
        </authorList>
    </citation>
    <scope>NUCLEOTIDE SEQUENCE</scope>
    <source>
        <strain evidence="1">FL130A</strain>
    </source>
</reference>
<dbReference type="AlphaFoldDB" id="A0A9N9I742"/>
<protein>
    <submittedName>
        <fullName evidence="1">9629_t:CDS:1</fullName>
    </submittedName>
</protein>
<accession>A0A9N9I742</accession>
<dbReference type="EMBL" id="CAJVPS010026985">
    <property type="protein sequence ID" value="CAG8722951.1"/>
    <property type="molecule type" value="Genomic_DNA"/>
</dbReference>
<dbReference type="Proteomes" id="UP000789508">
    <property type="component" value="Unassembled WGS sequence"/>
</dbReference>
<evidence type="ECO:0000313" key="2">
    <source>
        <dbReference type="Proteomes" id="UP000789508"/>
    </source>
</evidence>
<dbReference type="OrthoDB" id="2442443at2759"/>